<sequence>MLTDEIAFFSSLKGRIILKLILPAIGITALIVIINASNSFSSARDNAEKILRLSVDKIALEIQRRNDKAVNTAKLMVLAQEEALFGNRKQSSDFARRVLAEHPEFTGAYFGYEPDADGQDEKFKNSDTAGKSTDEQGRYLPYWYLDDNNNAVVTPLVDMETSLYYGGLKEQFEKSKQAQVLVTEPYVYQGKMIVEQVYPISRNGRFTGIGGVDRALDAIDGLLAEIKKETGRDLFLLSRGGRFIASTLATVQLNTKEVSVTAYAELLGRFYQKREQDLLELTRDPLDNKAYYFAGKLIPTGEWLLVLRESEQQVLGEIKGQLIQTIIIAAIGLAILIALSLWFINSISKRVKSAMIKAEHVAVGDLSGHTACQSQMHDEIDAMEESLDKVTESYSKICSLCGAIAGGDFGVSMEKRSEQDSVAESINSMSQRRREIEQAVTARSDQINTSIQTQSIEIENVASSMNQMSATVSEVANLATESADSAHQAASSVKEVQGQLSGALDEVQTLSREIGSASQAIGKVAASSENINQIVDVINMIAEQTNLLALNAAIEAARAGEQGRGFAVVADEVRNLAAKTRDSTEEINDLIRQLENNVSSSVTIVENGLERTKRSVDRTEEANSSLVRVTEMIDSISDHMMQVATAVEEQSSTCEEINRNITVIHDASTQLKNFSEQGIEQN</sequence>
<comment type="subcellular location">
    <subcellularLocation>
        <location evidence="1">Membrane</location>
    </subcellularLocation>
</comment>
<dbReference type="GO" id="GO:0006935">
    <property type="term" value="P:chemotaxis"/>
    <property type="evidence" value="ECO:0007669"/>
    <property type="project" value="UniProtKB-ARBA"/>
</dbReference>
<protein>
    <submittedName>
        <fullName evidence="7">Methyl-accepting chemotaxis protein</fullName>
    </submittedName>
</protein>
<feature type="transmembrane region" description="Helical" evidence="5">
    <location>
        <begin position="322"/>
        <end position="344"/>
    </location>
</feature>
<evidence type="ECO:0000256" key="2">
    <source>
        <dbReference type="ARBA" id="ARBA00023224"/>
    </source>
</evidence>
<name>A0AAE9Z931_9GAMM</name>
<evidence type="ECO:0000313" key="8">
    <source>
        <dbReference type="Proteomes" id="UP000032352"/>
    </source>
</evidence>
<keyword evidence="5" id="KW-0472">Membrane</keyword>
<dbReference type="Pfam" id="PF00015">
    <property type="entry name" value="MCPsignal"/>
    <property type="match status" value="1"/>
</dbReference>
<dbReference type="KEGG" id="tvd:SG34_010890"/>
<dbReference type="AlphaFoldDB" id="A0AAE9Z931"/>
<dbReference type="PANTHER" id="PTHR32089:SF120">
    <property type="entry name" value="METHYL-ACCEPTING CHEMOTAXIS PROTEIN TLPQ"/>
    <property type="match status" value="1"/>
</dbReference>
<dbReference type="InterPro" id="IPR004089">
    <property type="entry name" value="MCPsignal_dom"/>
</dbReference>
<keyword evidence="8" id="KW-1185">Reference proteome</keyword>
<dbReference type="Proteomes" id="UP000032352">
    <property type="component" value="Chromosome"/>
</dbReference>
<keyword evidence="2 4" id="KW-0807">Transducer</keyword>
<dbReference type="GO" id="GO:0007165">
    <property type="term" value="P:signal transduction"/>
    <property type="evidence" value="ECO:0007669"/>
    <property type="project" value="UniProtKB-KW"/>
</dbReference>
<dbReference type="Gene3D" id="6.10.340.10">
    <property type="match status" value="1"/>
</dbReference>
<dbReference type="PANTHER" id="PTHR32089">
    <property type="entry name" value="METHYL-ACCEPTING CHEMOTAXIS PROTEIN MCPB"/>
    <property type="match status" value="1"/>
</dbReference>
<evidence type="ECO:0000256" key="3">
    <source>
        <dbReference type="ARBA" id="ARBA00029447"/>
    </source>
</evidence>
<dbReference type="SMART" id="SM00283">
    <property type="entry name" value="MA"/>
    <property type="match status" value="1"/>
</dbReference>
<dbReference type="GO" id="GO:0016020">
    <property type="term" value="C:membrane"/>
    <property type="evidence" value="ECO:0007669"/>
    <property type="project" value="UniProtKB-SubCell"/>
</dbReference>
<keyword evidence="5" id="KW-1133">Transmembrane helix</keyword>
<evidence type="ECO:0000313" key="7">
    <source>
        <dbReference type="EMBL" id="WDE07337.1"/>
    </source>
</evidence>
<accession>A0AAE9Z931</accession>
<dbReference type="Gene3D" id="1.10.287.950">
    <property type="entry name" value="Methyl-accepting chemotaxis protein"/>
    <property type="match status" value="1"/>
</dbReference>
<proteinExistence type="inferred from homology"/>
<dbReference type="Gene3D" id="3.30.450.20">
    <property type="entry name" value="PAS domain"/>
    <property type="match status" value="2"/>
</dbReference>
<dbReference type="FunFam" id="1.10.287.950:FF:000001">
    <property type="entry name" value="Methyl-accepting chemotaxis sensory transducer"/>
    <property type="match status" value="1"/>
</dbReference>
<dbReference type="SUPFAM" id="SSF58104">
    <property type="entry name" value="Methyl-accepting chemotaxis protein (MCP) signaling domain"/>
    <property type="match status" value="1"/>
</dbReference>
<gene>
    <name evidence="7" type="ORF">SG34_010890</name>
</gene>
<feature type="transmembrane region" description="Helical" evidence="5">
    <location>
        <begin position="16"/>
        <end position="36"/>
    </location>
</feature>
<keyword evidence="5" id="KW-0812">Transmembrane</keyword>
<dbReference type="CDD" id="cd11386">
    <property type="entry name" value="MCP_signal"/>
    <property type="match status" value="1"/>
</dbReference>
<dbReference type="CDD" id="cd12913">
    <property type="entry name" value="PDC1_MCP_like"/>
    <property type="match status" value="1"/>
</dbReference>
<evidence type="ECO:0000256" key="4">
    <source>
        <dbReference type="PROSITE-ProRule" id="PRU00284"/>
    </source>
</evidence>
<evidence type="ECO:0000259" key="6">
    <source>
        <dbReference type="PROSITE" id="PS50111"/>
    </source>
</evidence>
<dbReference type="RefSeq" id="WP_044842166.1">
    <property type="nucleotide sequence ID" value="NZ_CP059733.1"/>
</dbReference>
<reference evidence="7 8" key="1">
    <citation type="journal article" date="2015" name="Genome Announc.">
        <title>Draft Genome Sequences of Marine Isolates of Thalassomonas viridans and Thalassomonas actiniarum.</title>
        <authorList>
            <person name="Olonade I."/>
            <person name="van Zyl L.J."/>
            <person name="Trindade M."/>
        </authorList>
    </citation>
    <scope>NUCLEOTIDE SEQUENCE [LARGE SCALE GENOMIC DNA]</scope>
    <source>
        <strain evidence="7 8">XOM25</strain>
    </source>
</reference>
<evidence type="ECO:0000256" key="5">
    <source>
        <dbReference type="SAM" id="Phobius"/>
    </source>
</evidence>
<dbReference type="EMBL" id="CP059733">
    <property type="protein sequence ID" value="WDE07337.1"/>
    <property type="molecule type" value="Genomic_DNA"/>
</dbReference>
<comment type="similarity">
    <text evidence="3">Belongs to the methyl-accepting chemotaxis (MCP) protein family.</text>
</comment>
<evidence type="ECO:0000256" key="1">
    <source>
        <dbReference type="ARBA" id="ARBA00004370"/>
    </source>
</evidence>
<feature type="domain" description="Methyl-accepting transducer" evidence="6">
    <location>
        <begin position="429"/>
        <end position="665"/>
    </location>
</feature>
<reference evidence="7 8" key="2">
    <citation type="journal article" date="2022" name="Mar. Drugs">
        <title>Bioassay-Guided Fractionation Leads to the Detection of Cholic Acid Generated by the Rare Thalassomonas sp.</title>
        <authorList>
            <person name="Pheiffer F."/>
            <person name="Schneider Y.K."/>
            <person name="Hansen E.H."/>
            <person name="Andersen J.H."/>
            <person name="Isaksson J."/>
            <person name="Busche T."/>
            <person name="R C."/>
            <person name="Kalinowski J."/>
            <person name="Zyl L.V."/>
            <person name="Trindade M."/>
        </authorList>
    </citation>
    <scope>NUCLEOTIDE SEQUENCE [LARGE SCALE GENOMIC DNA]</scope>
    <source>
        <strain evidence="7 8">XOM25</strain>
    </source>
</reference>
<dbReference type="PROSITE" id="PS50111">
    <property type="entry name" value="CHEMOTAXIS_TRANSDUC_2"/>
    <property type="match status" value="1"/>
</dbReference>
<organism evidence="7 8">
    <name type="scientific">Thalassomonas viridans</name>
    <dbReference type="NCBI Taxonomy" id="137584"/>
    <lineage>
        <taxon>Bacteria</taxon>
        <taxon>Pseudomonadati</taxon>
        <taxon>Pseudomonadota</taxon>
        <taxon>Gammaproteobacteria</taxon>
        <taxon>Alteromonadales</taxon>
        <taxon>Colwelliaceae</taxon>
        <taxon>Thalassomonas</taxon>
    </lineage>
</organism>